<sequence>MTVRQMSPEAAKALLHYGCEVALLDVREAAAYGDGHALFAVHCPYSRLETTAVALVPRADVPILLLDDGDDLSDRAAERLLSCGYRDVRVVEGGMKSWARAGFGVFAGVNVPSKTLGELLEHAWHPRTIDARTLRQWQDEGRALKFFDARPPAEYGKMKIPGARCLPNGELAHRFAHAVGDDETPVVITCAGRTRGIVGALGLAALGIGNPVYALENGTQGWALEGLPLDRGTKPDPFPDLTEGERCISIRRARDLVRRTGLSKLSSERATRLATEPGRTTYLFDLRTAEERAERPCPGAVPVLAGQIVQATDQYVGVRHARLIFVCDTGLRSGLSALFLRALGYETHVLALDEEVELPQVPARVFALPETPPELSPTRAFAALARTGVVLVDVRPSQDWDAGHLQGAMWAVRPKLADALPAGTGLVILHTPDPGVAAAASQDIAEAGIDVRWLAAGLDACAQAGWSVVRDAPLSRKAAIDRVWFVHDRHDGNREASLQYLSWEMGLIAQLDPQERAEFAEIERLRP</sequence>
<accession>A0ABV9Z319</accession>
<dbReference type="InterPro" id="IPR050229">
    <property type="entry name" value="GlpE_sulfurtransferase"/>
</dbReference>
<proteinExistence type="predicted"/>
<dbReference type="RefSeq" id="WP_114957615.1">
    <property type="nucleotide sequence ID" value="NZ_JBHSJF010000006.1"/>
</dbReference>
<dbReference type="PROSITE" id="PS50206">
    <property type="entry name" value="RHODANESE_3"/>
    <property type="match status" value="4"/>
</dbReference>
<evidence type="ECO:0000313" key="2">
    <source>
        <dbReference type="EMBL" id="MFC5068125.1"/>
    </source>
</evidence>
<feature type="domain" description="Rhodanese" evidence="1">
    <location>
        <begin position="140"/>
        <end position="231"/>
    </location>
</feature>
<name>A0ABV9Z319_9HYPH</name>
<dbReference type="InterPro" id="IPR036873">
    <property type="entry name" value="Rhodanese-like_dom_sf"/>
</dbReference>
<evidence type="ECO:0000313" key="3">
    <source>
        <dbReference type="Proteomes" id="UP001595796"/>
    </source>
</evidence>
<dbReference type="Gene3D" id="3.40.250.10">
    <property type="entry name" value="Rhodanese-like domain"/>
    <property type="match status" value="4"/>
</dbReference>
<reference evidence="3" key="1">
    <citation type="journal article" date="2019" name="Int. J. Syst. Evol. Microbiol.">
        <title>The Global Catalogue of Microorganisms (GCM) 10K type strain sequencing project: providing services to taxonomists for standard genome sequencing and annotation.</title>
        <authorList>
            <consortium name="The Broad Institute Genomics Platform"/>
            <consortium name="The Broad Institute Genome Sequencing Center for Infectious Disease"/>
            <person name="Wu L."/>
            <person name="Ma J."/>
        </authorList>
    </citation>
    <scope>NUCLEOTIDE SEQUENCE [LARGE SCALE GENOMIC DNA]</scope>
    <source>
        <strain evidence="3">CGMCC 1.16444</strain>
    </source>
</reference>
<feature type="domain" description="Rhodanese" evidence="1">
    <location>
        <begin position="20"/>
        <end position="107"/>
    </location>
</feature>
<protein>
    <submittedName>
        <fullName evidence="2">Rhodanese-like domain-containing protein</fullName>
    </submittedName>
</protein>
<evidence type="ECO:0000259" key="1">
    <source>
        <dbReference type="PROSITE" id="PS50206"/>
    </source>
</evidence>
<dbReference type="SUPFAM" id="SSF52821">
    <property type="entry name" value="Rhodanese/Cell cycle control phosphatase"/>
    <property type="match status" value="4"/>
</dbReference>
<feature type="domain" description="Rhodanese" evidence="1">
    <location>
        <begin position="385"/>
        <end position="470"/>
    </location>
</feature>
<organism evidence="2 3">
    <name type="scientific">Flaviflagellibacter deserti</name>
    <dbReference type="NCBI Taxonomy" id="2267266"/>
    <lineage>
        <taxon>Bacteria</taxon>
        <taxon>Pseudomonadati</taxon>
        <taxon>Pseudomonadota</taxon>
        <taxon>Alphaproteobacteria</taxon>
        <taxon>Hyphomicrobiales</taxon>
        <taxon>Flaviflagellibacter</taxon>
    </lineage>
</organism>
<comment type="caution">
    <text evidence="2">The sequence shown here is derived from an EMBL/GenBank/DDBJ whole genome shotgun (WGS) entry which is preliminary data.</text>
</comment>
<gene>
    <name evidence="2" type="ORF">ACFPFW_08865</name>
</gene>
<dbReference type="Proteomes" id="UP001595796">
    <property type="component" value="Unassembled WGS sequence"/>
</dbReference>
<dbReference type="InterPro" id="IPR001763">
    <property type="entry name" value="Rhodanese-like_dom"/>
</dbReference>
<dbReference type="PANTHER" id="PTHR43031">
    <property type="entry name" value="FAD-DEPENDENT OXIDOREDUCTASE"/>
    <property type="match status" value="1"/>
</dbReference>
<feature type="domain" description="Rhodanese" evidence="1">
    <location>
        <begin position="277"/>
        <end position="362"/>
    </location>
</feature>
<dbReference type="EMBL" id="JBHSJF010000006">
    <property type="protein sequence ID" value="MFC5068125.1"/>
    <property type="molecule type" value="Genomic_DNA"/>
</dbReference>
<dbReference type="Pfam" id="PF00581">
    <property type="entry name" value="Rhodanese"/>
    <property type="match status" value="3"/>
</dbReference>
<dbReference type="SMART" id="SM00450">
    <property type="entry name" value="RHOD"/>
    <property type="match status" value="4"/>
</dbReference>
<dbReference type="PANTHER" id="PTHR43031:SF1">
    <property type="entry name" value="PYRIDINE NUCLEOTIDE-DISULPHIDE OXIDOREDUCTASE"/>
    <property type="match status" value="1"/>
</dbReference>
<keyword evidence="3" id="KW-1185">Reference proteome</keyword>